<dbReference type="PROSITE" id="PS50835">
    <property type="entry name" value="IG_LIKE"/>
    <property type="match status" value="1"/>
</dbReference>
<feature type="domain" description="EGF-like" evidence="14">
    <location>
        <begin position="1977"/>
        <end position="2017"/>
    </location>
</feature>
<evidence type="ECO:0000313" key="20">
    <source>
        <dbReference type="Proteomes" id="UP000005408"/>
    </source>
</evidence>
<dbReference type="GO" id="GO:0006897">
    <property type="term" value="P:endocytosis"/>
    <property type="evidence" value="ECO:0007669"/>
    <property type="project" value="UniProtKB-KW"/>
</dbReference>
<dbReference type="PROSITE" id="PS01186">
    <property type="entry name" value="EGF_2"/>
    <property type="match status" value="7"/>
</dbReference>
<dbReference type="PROSITE" id="PS51233">
    <property type="entry name" value="VWFD"/>
    <property type="match status" value="1"/>
</dbReference>
<evidence type="ECO:0000259" key="14">
    <source>
        <dbReference type="PROSITE" id="PS50026"/>
    </source>
</evidence>
<evidence type="ECO:0000256" key="9">
    <source>
        <dbReference type="ARBA" id="ARBA00023157"/>
    </source>
</evidence>
<dbReference type="SMART" id="SM00539">
    <property type="entry name" value="NIDO"/>
    <property type="match status" value="1"/>
</dbReference>
<evidence type="ECO:0000259" key="15">
    <source>
        <dbReference type="PROSITE" id="PS50835"/>
    </source>
</evidence>
<dbReference type="Pfam" id="PF07645">
    <property type="entry name" value="EGF_CA"/>
    <property type="match status" value="9"/>
</dbReference>
<feature type="domain" description="EGF-like" evidence="14">
    <location>
        <begin position="1566"/>
        <end position="1606"/>
    </location>
</feature>
<evidence type="ECO:0000256" key="12">
    <source>
        <dbReference type="PROSITE-ProRule" id="PRU00076"/>
    </source>
</evidence>
<dbReference type="Gene3D" id="2.10.25.10">
    <property type="entry name" value="Laminin"/>
    <property type="match status" value="12"/>
</dbReference>
<evidence type="ECO:0000256" key="5">
    <source>
        <dbReference type="ARBA" id="ARBA00022729"/>
    </source>
</evidence>
<dbReference type="Proteomes" id="UP000005408">
    <property type="component" value="Unassembled WGS sequence"/>
</dbReference>
<dbReference type="FunFam" id="2.10.25.10:FF:000009">
    <property type="entry name" value="Low-density lipoprotein receptor isoform 1"/>
    <property type="match status" value="1"/>
</dbReference>
<dbReference type="InterPro" id="IPR018097">
    <property type="entry name" value="EGF_Ca-bd_CS"/>
</dbReference>
<feature type="domain" description="Fibronectin type-III" evidence="16">
    <location>
        <begin position="208"/>
        <end position="304"/>
    </location>
</feature>
<evidence type="ECO:0000256" key="1">
    <source>
        <dbReference type="ARBA" id="ARBA00004479"/>
    </source>
</evidence>
<feature type="domain" description="VWFD" evidence="18">
    <location>
        <begin position="987"/>
        <end position="1190"/>
    </location>
</feature>
<dbReference type="PROSITE" id="PS50853">
    <property type="entry name" value="FN3"/>
    <property type="match status" value="1"/>
</dbReference>
<dbReference type="SUPFAM" id="SSF57184">
    <property type="entry name" value="Growth factor receptor domain"/>
    <property type="match status" value="4"/>
</dbReference>
<dbReference type="Pfam" id="PF12947">
    <property type="entry name" value="EGF_3"/>
    <property type="match status" value="1"/>
</dbReference>
<keyword evidence="2 12" id="KW-0245">EGF-like domain</keyword>
<keyword evidence="6" id="KW-0677">Repeat</keyword>
<dbReference type="InterPro" id="IPR049883">
    <property type="entry name" value="NOTCH1_EGF-like"/>
</dbReference>
<dbReference type="CDD" id="cd00054">
    <property type="entry name" value="EGF_CA"/>
    <property type="match status" value="8"/>
</dbReference>
<keyword evidence="20" id="KW-1185">Reference proteome</keyword>
<dbReference type="InterPro" id="IPR003886">
    <property type="entry name" value="NIDO_dom"/>
</dbReference>
<keyword evidence="9 12" id="KW-1015">Disulfide bond</keyword>
<dbReference type="PROSITE" id="PS00010">
    <property type="entry name" value="ASX_HYDROXYL"/>
    <property type="match status" value="9"/>
</dbReference>
<dbReference type="PROSITE" id="PS50026">
    <property type="entry name" value="EGF_3"/>
    <property type="match status" value="8"/>
</dbReference>
<dbReference type="InterPro" id="IPR007110">
    <property type="entry name" value="Ig-like_dom"/>
</dbReference>
<dbReference type="SMART" id="SM00181">
    <property type="entry name" value="EGF"/>
    <property type="match status" value="17"/>
</dbReference>
<dbReference type="InterPro" id="IPR000152">
    <property type="entry name" value="EGF-type_Asp/Asn_hydroxyl_site"/>
</dbReference>
<dbReference type="GO" id="GO:0071944">
    <property type="term" value="C:cell periphery"/>
    <property type="evidence" value="ECO:0007669"/>
    <property type="project" value="UniProtKB-ARBA"/>
</dbReference>
<proteinExistence type="predicted"/>
<comment type="subcellular location">
    <subcellularLocation>
        <location evidence="1">Membrane</location>
        <topology evidence="1">Single-pass type I membrane protein</topology>
    </subcellularLocation>
</comment>
<reference evidence="19" key="1">
    <citation type="submission" date="2022-08" db="UniProtKB">
        <authorList>
            <consortium name="EnsemblMetazoa"/>
        </authorList>
    </citation>
    <scope>IDENTIFICATION</scope>
    <source>
        <strain evidence="19">05x7-T-G4-1.051#20</strain>
    </source>
</reference>
<dbReference type="FunFam" id="2.10.25.10:FF:000240">
    <property type="entry name" value="Vitamin K-dependent protein S"/>
    <property type="match status" value="1"/>
</dbReference>
<evidence type="ECO:0000256" key="6">
    <source>
        <dbReference type="ARBA" id="ARBA00022737"/>
    </source>
</evidence>
<keyword evidence="8 13" id="KW-0472">Membrane</keyword>
<feature type="domain" description="EGF-like" evidence="14">
    <location>
        <begin position="1440"/>
        <end position="1481"/>
    </location>
</feature>
<evidence type="ECO:0000259" key="17">
    <source>
        <dbReference type="PROSITE" id="PS50856"/>
    </source>
</evidence>
<dbReference type="FunFam" id="2.10.25.10:FF:000038">
    <property type="entry name" value="Fibrillin 2"/>
    <property type="match status" value="1"/>
</dbReference>
<feature type="transmembrane region" description="Helical" evidence="13">
    <location>
        <begin position="2271"/>
        <end position="2295"/>
    </location>
</feature>
<dbReference type="SMART" id="SM00179">
    <property type="entry name" value="EGF_CA"/>
    <property type="match status" value="12"/>
</dbReference>
<dbReference type="InterPro" id="IPR036116">
    <property type="entry name" value="FN3_sf"/>
</dbReference>
<dbReference type="InterPro" id="IPR024731">
    <property type="entry name" value="NELL2-like_EGF"/>
</dbReference>
<name>A0A8W8NLW6_MAGGI</name>
<dbReference type="FunFam" id="2.10.25.10:FF:000005">
    <property type="entry name" value="Fibrillin 2"/>
    <property type="match status" value="1"/>
</dbReference>
<protein>
    <submittedName>
        <fullName evidence="19">Uncharacterized protein</fullName>
    </submittedName>
</protein>
<dbReference type="PANTHER" id="PTHR24039">
    <property type="entry name" value="FIBRILLIN-RELATED"/>
    <property type="match status" value="1"/>
</dbReference>
<dbReference type="GO" id="GO:0005509">
    <property type="term" value="F:calcium ion binding"/>
    <property type="evidence" value="ECO:0007669"/>
    <property type="project" value="InterPro"/>
</dbReference>
<keyword evidence="3" id="KW-0254">Endocytosis</keyword>
<evidence type="ECO:0000256" key="7">
    <source>
        <dbReference type="ARBA" id="ARBA00022989"/>
    </source>
</evidence>
<comment type="caution">
    <text evidence="12">Lacks conserved residue(s) required for the propagation of feature annotation.</text>
</comment>
<keyword evidence="10" id="KW-0675">Receptor</keyword>
<dbReference type="InterPro" id="IPR013783">
    <property type="entry name" value="Ig-like_fold"/>
</dbReference>
<dbReference type="GO" id="GO:0016020">
    <property type="term" value="C:membrane"/>
    <property type="evidence" value="ECO:0007669"/>
    <property type="project" value="UniProtKB-SubCell"/>
</dbReference>
<dbReference type="SMART" id="SM00060">
    <property type="entry name" value="FN3"/>
    <property type="match status" value="2"/>
</dbReference>
<dbReference type="CDD" id="cd00063">
    <property type="entry name" value="FN3"/>
    <property type="match status" value="1"/>
</dbReference>
<evidence type="ECO:0000259" key="18">
    <source>
        <dbReference type="PROSITE" id="PS51233"/>
    </source>
</evidence>
<sequence length="2333" mass="262547">MILSPSQLYVDFGKKATFRATIEAFLDYPTEGRWQKIQNGVVIKTIDPSEEKYLDTDALYTPQLVINNAEFDDEGEYRLNVRIFDRWCSSYNVRLQKVYGVLNYNARCNQDRECDERKYLRCSNQNCLCDSSYYPYNQECFSKSNLRASIYNSNISETSIHFEWRHPTHSDLIQHYSVTISHNNGTTITSSLVSKQTSFTFQYEFIPAPLSPGLIDRHHSSFHPERLHLKWAVPINNTRVDSYSISISDGFSSPSFSSSSNNKEITSRRFLPGTNYTVTLYAISYGSSSPRHTEEIETLRTPYVTITPSGWPDIPYLSNLEVKCTIRNSSGFPSTLETKWQRNKLDFNISDAMYIGSSLDLFNPKLVINRIDFDRDDDVRYQCMARNSEGWGSSVDDIRIDVKGSIKFMKSCNYSRECLYTAPLTCRDKLCLCDSSYYHKNEVCYRRNELQAQNTRIESTTCDISITWNHPSRNADLVTGYEVYLQEKTGNSWKSPERIYAGSNTEFTSPCSQPRKPGAIIENISNFSADGLYLKWEESDAFVNRYRVKIEDKEQETIDSKPEIKWNELLLPVTLYNVTITAISYGFTTNYYHSYGKRESAPATSWIMTAESQYSGKAYMSYGDGDYVITGDDVTSSDLPSPTTVYVGDGSNDGFNYVVIGTNGVIGLGERFNSESIFTMDSKHVKQRQIFCPFWTDLASKDDEGKVYYNTYRRGKEGEHIDSMFMEKADGIVKKHFKDMRDFKATWLVKVTWENMTLYGHKDQKITFQSFLITDGENTFAVINYIDVNLKTIKNLPISIGYRYRDFFVKNSFTNQKNSFKMSLVPGNRGERGFWIYKMTDGIKSKREERECFFWYSFNIEKQIHHGLSQVLNDIRCPCDPRLLRFDPRYTINRFDKSRRLLCFASLTLGTNVECCYDMYADVNDLGPLRRAPPFAGTVLQYNPFFQRYQYTNYDQKPKELCCKTGHCNWYYEVRPIPQCYWRSPFQPGINFGDPHITTLDGFDYTFNGYGEYTMIKINTSTALFNLQARTELATNENGTTINATIFSAFAAKDQTGSTVQIEMSRDKKGMIITGNGIDLTNRFRNANYTFLNENLTIYWENRTIAASFLKSLHTMKISLGKRFLICETLINEIYKGMTTGLMGNFDGNKTNDFVLPNGTILPQNATNSEKKIFYNFGQQWSVNKESLFQYGDELSYLNYSHPEFVPMFTDEVDKGRLNEAIQKCGSNSSKACIADYLATGDISLAKVSGDKEHDSKLDIETIENETPQISGNTTLYVEANKEVELKFNVSDDGKEKPTLKLLKKPDDFYLNDETNTARWTPKQSSIPEISIVAIDGQGAQSSALEFNIVLCDGCGIHGECDFDSTVAISDLAKRARCNCQTGFSGDKCDIDTDGCSQNPCPLDRNCTDLPPEEETMFGRGYNCSSCPHGYKDVENKCQDIDECESNDNSCDNSKETCENSDGSYICNCVGGYRKLNQQCNDIDECLEKRSGCEQLCQNTPGSFSCSCLPGFGLNADKTTCSQTDAGICKNFEKKCEYSCSEIDGVTQCICPSGYTLTATGINCTDIDECSLATTPCDQECTNLNGSFQCTCRPGYSLEEDKTTCSRCELPNYGVNCSQVCECGPGVDRCDSVSGCVCLSGWTGKNCDEDIDECQENPNICGIQRVCVNNEGSYRCVCGEGLQLVENTCEDIDECGDDALNNCPQETTECVNSFGNYSCECKPGFQGQGSHCKDKNSCSSYPNLNCTYGCRKINDNKGVCFCESGYEVQSDGSCIDVNECLNTSTCDYNCTNKKGSFTCSCDVGYRLGNDGKSCTVCNPGFYGENCETQCRCGRGTKECNNTKGCVCSSGWRGETCEEDINECDSSPCTGEHEVCLNTPGSFRCNCVQGFKNSSGTCEDIDECQEPHICHQLCSNTNGSYSCGCKAGYELINFKDCVDIDECAKARCSKCSNWPGSFKCSCSNGYRLNATTLRDCENIDECHENTHNCSLNATCTDTDGSFRCSCHIGTYGDGYDCTVCSPFTYGEQCLENCTCEKTKSEKCDTVTGTCQCRTGWNGSDCSQDVDECEEGIRTCNTTLHQVCVNDPGSSHCECLYGGNNLTSCIRPQPPIHINATDVKVKVEIRFGVNASREDFLHNSTKWRGDIEKTLTEFHKGVQGFSTLRVLSIRFGSIFVDYEIIGVKMQSNKIKFEVGVANSMLKILKGEHNFKILQQEARVIEITMKDNNGSSNTFTTTPSPCNLLNTFYECPSGYHCKDSSNEAECVLDDSFDLVIIIISVGVGVPLLIAAIVIIIVWKRYQRKARKLKEKSGHELRKAPCDARREDSTTQTLTFK</sequence>
<evidence type="ECO:0000256" key="3">
    <source>
        <dbReference type="ARBA" id="ARBA00022583"/>
    </source>
</evidence>
<feature type="domain" description="EGF-like" evidence="14">
    <location>
        <begin position="1691"/>
        <end position="1733"/>
    </location>
</feature>
<feature type="domain" description="EGF-like" evidence="14">
    <location>
        <begin position="1859"/>
        <end position="1898"/>
    </location>
</feature>
<dbReference type="Gene3D" id="2.60.40.10">
    <property type="entry name" value="Immunoglobulins"/>
    <property type="match status" value="1"/>
</dbReference>
<dbReference type="EnsemblMetazoa" id="G6820.1">
    <property type="protein sequence ID" value="G6820.1:cds"/>
    <property type="gene ID" value="G6820"/>
</dbReference>
<dbReference type="InterPro" id="IPR005533">
    <property type="entry name" value="AMOP_dom"/>
</dbReference>
<dbReference type="PROSITE" id="PS01187">
    <property type="entry name" value="EGF_CA"/>
    <property type="match status" value="3"/>
</dbReference>
<evidence type="ECO:0000256" key="2">
    <source>
        <dbReference type="ARBA" id="ARBA00022536"/>
    </source>
</evidence>
<dbReference type="PROSITE" id="PS50856">
    <property type="entry name" value="AMOP"/>
    <property type="match status" value="1"/>
</dbReference>
<evidence type="ECO:0000256" key="4">
    <source>
        <dbReference type="ARBA" id="ARBA00022692"/>
    </source>
</evidence>
<feature type="disulfide bond" evidence="12">
    <location>
        <begin position="1903"/>
        <end position="1913"/>
    </location>
</feature>
<dbReference type="SMART" id="SM00216">
    <property type="entry name" value="VWD"/>
    <property type="match status" value="1"/>
</dbReference>
<evidence type="ECO:0000256" key="8">
    <source>
        <dbReference type="ARBA" id="ARBA00023136"/>
    </source>
</evidence>
<dbReference type="InterPro" id="IPR000742">
    <property type="entry name" value="EGF"/>
</dbReference>
<dbReference type="GO" id="GO:0007160">
    <property type="term" value="P:cell-matrix adhesion"/>
    <property type="evidence" value="ECO:0007669"/>
    <property type="project" value="InterPro"/>
</dbReference>
<dbReference type="InterPro" id="IPR009030">
    <property type="entry name" value="Growth_fac_rcpt_cys_sf"/>
</dbReference>
<accession>A0A8W8NLW6</accession>
<evidence type="ECO:0000313" key="19">
    <source>
        <dbReference type="EnsemblMetazoa" id="G6820.1:cds"/>
    </source>
</evidence>
<dbReference type="FunFam" id="2.10.25.10:FF:000119">
    <property type="entry name" value="vitamin K-dependent protein S"/>
    <property type="match status" value="1"/>
</dbReference>
<feature type="domain" description="EGF-like" evidence="14">
    <location>
        <begin position="1482"/>
        <end position="1522"/>
    </location>
</feature>
<feature type="domain" description="AMOP" evidence="17">
    <location>
        <begin position="844"/>
        <end position="975"/>
    </location>
</feature>
<dbReference type="Pfam" id="PF06119">
    <property type="entry name" value="NIDO"/>
    <property type="match status" value="1"/>
</dbReference>
<dbReference type="SUPFAM" id="SSF49265">
    <property type="entry name" value="Fibronectin type III"/>
    <property type="match status" value="1"/>
</dbReference>
<feature type="domain" description="Ig-like" evidence="15">
    <location>
        <begin position="302"/>
        <end position="399"/>
    </location>
</feature>
<feature type="domain" description="EGF-like" evidence="14">
    <location>
        <begin position="1650"/>
        <end position="1690"/>
    </location>
</feature>
<evidence type="ECO:0000256" key="13">
    <source>
        <dbReference type="SAM" id="Phobius"/>
    </source>
</evidence>
<dbReference type="InterPro" id="IPR001846">
    <property type="entry name" value="VWF_type-D"/>
</dbReference>
<evidence type="ECO:0000256" key="10">
    <source>
        <dbReference type="ARBA" id="ARBA00023170"/>
    </source>
</evidence>
<keyword evidence="4 13" id="KW-0812">Transmembrane</keyword>
<evidence type="ECO:0000259" key="16">
    <source>
        <dbReference type="PROSITE" id="PS50853"/>
    </source>
</evidence>
<dbReference type="InterPro" id="IPR001881">
    <property type="entry name" value="EGF-like_Ca-bd_dom"/>
</dbReference>
<evidence type="ECO:0000256" key="11">
    <source>
        <dbReference type="ARBA" id="ARBA00023180"/>
    </source>
</evidence>
<dbReference type="PROSITE" id="PS00022">
    <property type="entry name" value="EGF_1"/>
    <property type="match status" value="1"/>
</dbReference>
<dbReference type="SUPFAM" id="SSF57196">
    <property type="entry name" value="EGF/Laminin"/>
    <property type="match status" value="1"/>
</dbReference>
<feature type="domain" description="EGF-like" evidence="14">
    <location>
        <begin position="1899"/>
        <end position="1934"/>
    </location>
</feature>
<organism evidence="19 20">
    <name type="scientific">Magallana gigas</name>
    <name type="common">Pacific oyster</name>
    <name type="synonym">Crassostrea gigas</name>
    <dbReference type="NCBI Taxonomy" id="29159"/>
    <lineage>
        <taxon>Eukaryota</taxon>
        <taxon>Metazoa</taxon>
        <taxon>Spiralia</taxon>
        <taxon>Lophotrochozoa</taxon>
        <taxon>Mollusca</taxon>
        <taxon>Bivalvia</taxon>
        <taxon>Autobranchia</taxon>
        <taxon>Pteriomorphia</taxon>
        <taxon>Ostreida</taxon>
        <taxon>Ostreoidea</taxon>
        <taxon>Ostreidae</taxon>
        <taxon>Magallana</taxon>
    </lineage>
</organism>
<keyword evidence="7 13" id="KW-1133">Transmembrane helix</keyword>
<dbReference type="InterPro" id="IPR003961">
    <property type="entry name" value="FN3_dom"/>
</dbReference>
<keyword evidence="5" id="KW-0732">Signal</keyword>
<keyword evidence="11" id="KW-0325">Glycoprotein</keyword>